<dbReference type="GO" id="GO:0008841">
    <property type="term" value="F:dihydrofolate synthase activity"/>
    <property type="evidence" value="ECO:0007669"/>
    <property type="project" value="UniProtKB-EC"/>
</dbReference>
<dbReference type="InterPro" id="IPR036615">
    <property type="entry name" value="Mur_ligase_C_dom_sf"/>
</dbReference>
<evidence type="ECO:0000256" key="11">
    <source>
        <dbReference type="ARBA" id="ARBA00022741"/>
    </source>
</evidence>
<dbReference type="PANTHER" id="PTHR11136:SF0">
    <property type="entry name" value="DIHYDROFOLATE SYNTHETASE-RELATED"/>
    <property type="match status" value="1"/>
</dbReference>
<reference evidence="25 26" key="1">
    <citation type="submission" date="2020-01" db="EMBL/GenBank/DDBJ databases">
        <title>Genomes assembled from Gulf of Kutch pelagic sediment metagenomes.</title>
        <authorList>
            <person name="Chandrashekar M."/>
            <person name="Mahajan M.S."/>
            <person name="Dave K.J."/>
            <person name="Vatsa P."/>
            <person name="Nathani N.M."/>
        </authorList>
    </citation>
    <scope>NUCLEOTIDE SEQUENCE [LARGE SCALE GENOMIC DNA]</scope>
    <source>
        <strain evidence="25">KS3-K002</strain>
    </source>
</reference>
<keyword evidence="14" id="KW-0289">Folate biosynthesis</keyword>
<name>A0AAE5CDP2_9BACT</name>
<comment type="cofactor">
    <cofactor evidence="1">
        <name>Mg(2+)</name>
        <dbReference type="ChEBI" id="CHEBI:18420"/>
    </cofactor>
</comment>
<dbReference type="SUPFAM" id="SSF53623">
    <property type="entry name" value="MurD-like peptide ligases, catalytic domain"/>
    <property type="match status" value="1"/>
</dbReference>
<dbReference type="PIRSF" id="PIRSF001563">
    <property type="entry name" value="Folylpolyglu_synth"/>
    <property type="match status" value="1"/>
</dbReference>
<evidence type="ECO:0000313" key="25">
    <source>
        <dbReference type="EMBL" id="NIR76199.1"/>
    </source>
</evidence>
<keyword evidence="9 22" id="KW-0436">Ligase</keyword>
<feature type="domain" description="Mur ligase C-terminal" evidence="23">
    <location>
        <begin position="298"/>
        <end position="416"/>
    </location>
</feature>
<evidence type="ECO:0000256" key="19">
    <source>
        <dbReference type="ARBA" id="ARBA00047808"/>
    </source>
</evidence>
<evidence type="ECO:0000256" key="1">
    <source>
        <dbReference type="ARBA" id="ARBA00001946"/>
    </source>
</evidence>
<comment type="similarity">
    <text evidence="5 22">Belongs to the folylpolyglutamate synthase family.</text>
</comment>
<comment type="caution">
    <text evidence="25">The sequence shown here is derived from an EMBL/GenBank/DDBJ whole genome shotgun (WGS) entry which is preliminary data.</text>
</comment>
<evidence type="ECO:0000256" key="4">
    <source>
        <dbReference type="ARBA" id="ARBA00005150"/>
    </source>
</evidence>
<dbReference type="Proteomes" id="UP000702544">
    <property type="component" value="Unassembled WGS sequence"/>
</dbReference>
<dbReference type="PROSITE" id="PS01011">
    <property type="entry name" value="FOLYLPOLYGLU_SYNT_1"/>
    <property type="match status" value="1"/>
</dbReference>
<dbReference type="PANTHER" id="PTHR11136">
    <property type="entry name" value="FOLYLPOLYGLUTAMATE SYNTHASE-RELATED"/>
    <property type="match status" value="1"/>
</dbReference>
<evidence type="ECO:0000256" key="18">
    <source>
        <dbReference type="ARBA" id="ARBA00047493"/>
    </source>
</evidence>
<dbReference type="SUPFAM" id="SSF53244">
    <property type="entry name" value="MurD-like peptide ligases, peptide-binding domain"/>
    <property type="match status" value="1"/>
</dbReference>
<evidence type="ECO:0000256" key="7">
    <source>
        <dbReference type="ARBA" id="ARBA00013025"/>
    </source>
</evidence>
<comment type="pathway">
    <text evidence="3">Cofactor biosynthesis; tetrahydrofolate biosynthesis; 7,8-dihydrofolate from 2-amino-4-hydroxy-6-hydroxymethyl-7,8-dihydropteridine diphosphate and 4-aminobenzoate: step 2/2.</text>
</comment>
<dbReference type="GO" id="GO:0005524">
    <property type="term" value="F:ATP binding"/>
    <property type="evidence" value="ECO:0007669"/>
    <property type="project" value="UniProtKB-KW"/>
</dbReference>
<dbReference type="NCBIfam" id="TIGR01499">
    <property type="entry name" value="folC"/>
    <property type="match status" value="1"/>
</dbReference>
<proteinExistence type="inferred from homology"/>
<evidence type="ECO:0000256" key="16">
    <source>
        <dbReference type="ARBA" id="ARBA00030592"/>
    </source>
</evidence>
<gene>
    <name evidence="25" type="ORF">GWO12_13975</name>
</gene>
<evidence type="ECO:0000256" key="20">
    <source>
        <dbReference type="ARBA" id="ARBA00049035"/>
    </source>
</evidence>
<keyword evidence="10" id="KW-0479">Metal-binding</keyword>
<dbReference type="Pfam" id="PF08245">
    <property type="entry name" value="Mur_ligase_M"/>
    <property type="match status" value="1"/>
</dbReference>
<dbReference type="InterPro" id="IPR018109">
    <property type="entry name" value="Folylpolyglutamate_synth_CS"/>
</dbReference>
<dbReference type="FunFam" id="3.40.1190.10:FF:000011">
    <property type="entry name" value="Folylpolyglutamate synthase/dihydrofolate synthase"/>
    <property type="match status" value="1"/>
</dbReference>
<dbReference type="InterPro" id="IPR013221">
    <property type="entry name" value="Mur_ligase_cen"/>
</dbReference>
<keyword evidence="12 22" id="KW-0067">ATP-binding</keyword>
<evidence type="ECO:0000256" key="22">
    <source>
        <dbReference type="PIRNR" id="PIRNR001563"/>
    </source>
</evidence>
<dbReference type="Gene3D" id="3.40.1190.10">
    <property type="entry name" value="Mur-like, catalytic domain"/>
    <property type="match status" value="1"/>
</dbReference>
<dbReference type="InterPro" id="IPR036565">
    <property type="entry name" value="Mur-like_cat_sf"/>
</dbReference>
<keyword evidence="11 22" id="KW-0547">Nucleotide-binding</keyword>
<comment type="catalytic activity">
    <reaction evidence="18">
        <text>(6S)-5,6,7,8-tetrahydrofolyl-(gamma-L-Glu)(n) + L-glutamate + ATP = (6S)-5,6,7,8-tetrahydrofolyl-(gamma-L-Glu)(n+1) + ADP + phosphate + H(+)</text>
        <dbReference type="Rhea" id="RHEA:10580"/>
        <dbReference type="Rhea" id="RHEA-COMP:14738"/>
        <dbReference type="Rhea" id="RHEA-COMP:14740"/>
        <dbReference type="ChEBI" id="CHEBI:15378"/>
        <dbReference type="ChEBI" id="CHEBI:29985"/>
        <dbReference type="ChEBI" id="CHEBI:30616"/>
        <dbReference type="ChEBI" id="CHEBI:43474"/>
        <dbReference type="ChEBI" id="CHEBI:141005"/>
        <dbReference type="ChEBI" id="CHEBI:456216"/>
        <dbReference type="EC" id="6.3.2.17"/>
    </reaction>
</comment>
<evidence type="ECO:0000256" key="21">
    <source>
        <dbReference type="ARBA" id="ARBA00049161"/>
    </source>
</evidence>
<evidence type="ECO:0000256" key="17">
    <source>
        <dbReference type="ARBA" id="ARBA00032510"/>
    </source>
</evidence>
<evidence type="ECO:0000259" key="23">
    <source>
        <dbReference type="Pfam" id="PF02875"/>
    </source>
</evidence>
<dbReference type="GO" id="GO:0004326">
    <property type="term" value="F:tetrahydrofolylpolyglutamate synthase activity"/>
    <property type="evidence" value="ECO:0007669"/>
    <property type="project" value="UniProtKB-EC"/>
</dbReference>
<evidence type="ECO:0000256" key="14">
    <source>
        <dbReference type="ARBA" id="ARBA00022909"/>
    </source>
</evidence>
<evidence type="ECO:0000256" key="5">
    <source>
        <dbReference type="ARBA" id="ARBA00008276"/>
    </source>
</evidence>
<evidence type="ECO:0000256" key="8">
    <source>
        <dbReference type="ARBA" id="ARBA00019357"/>
    </source>
</evidence>
<dbReference type="GO" id="GO:0046656">
    <property type="term" value="P:folic acid biosynthetic process"/>
    <property type="evidence" value="ECO:0007669"/>
    <property type="project" value="UniProtKB-KW"/>
</dbReference>
<evidence type="ECO:0000259" key="24">
    <source>
        <dbReference type="Pfam" id="PF08245"/>
    </source>
</evidence>
<evidence type="ECO:0000256" key="6">
    <source>
        <dbReference type="ARBA" id="ARBA00013023"/>
    </source>
</evidence>
<comment type="catalytic activity">
    <reaction evidence="20">
        <text>(6R)-5,10-methylenetetrahydrofolyl-(gamma-L-Glu)(n) + L-glutamate + ATP = (6R)-5,10-methylenetetrahydrofolyl-(gamma-L-Glu)(n+1) + ADP + phosphate + H(+)</text>
        <dbReference type="Rhea" id="RHEA:51912"/>
        <dbReference type="Rhea" id="RHEA-COMP:13257"/>
        <dbReference type="Rhea" id="RHEA-COMP:13258"/>
        <dbReference type="ChEBI" id="CHEBI:15378"/>
        <dbReference type="ChEBI" id="CHEBI:29985"/>
        <dbReference type="ChEBI" id="CHEBI:30616"/>
        <dbReference type="ChEBI" id="CHEBI:43474"/>
        <dbReference type="ChEBI" id="CHEBI:136572"/>
        <dbReference type="ChEBI" id="CHEBI:456216"/>
        <dbReference type="EC" id="6.3.2.17"/>
    </reaction>
</comment>
<evidence type="ECO:0000256" key="9">
    <source>
        <dbReference type="ARBA" id="ARBA00022598"/>
    </source>
</evidence>
<dbReference type="AlphaFoldDB" id="A0AAE5CDP2"/>
<keyword evidence="13" id="KW-0460">Magnesium</keyword>
<dbReference type="Gene3D" id="3.90.190.20">
    <property type="entry name" value="Mur ligase, C-terminal domain"/>
    <property type="match status" value="1"/>
</dbReference>
<dbReference type="EC" id="6.3.2.12" evidence="6"/>
<comment type="pathway">
    <text evidence="4">Cofactor biosynthesis; tetrahydrofolylpolyglutamate biosynthesis.</text>
</comment>
<accession>A0AAE5CDP2</accession>
<evidence type="ECO:0000256" key="10">
    <source>
        <dbReference type="ARBA" id="ARBA00022723"/>
    </source>
</evidence>
<comment type="catalytic activity">
    <reaction evidence="19">
        <text>10-formyltetrahydrofolyl-(gamma-L-Glu)(n) + L-glutamate + ATP = 10-formyltetrahydrofolyl-(gamma-L-Glu)(n+1) + ADP + phosphate + H(+)</text>
        <dbReference type="Rhea" id="RHEA:51904"/>
        <dbReference type="Rhea" id="RHEA-COMP:13088"/>
        <dbReference type="Rhea" id="RHEA-COMP:14300"/>
        <dbReference type="ChEBI" id="CHEBI:15378"/>
        <dbReference type="ChEBI" id="CHEBI:29985"/>
        <dbReference type="ChEBI" id="CHEBI:30616"/>
        <dbReference type="ChEBI" id="CHEBI:43474"/>
        <dbReference type="ChEBI" id="CHEBI:134413"/>
        <dbReference type="ChEBI" id="CHEBI:456216"/>
        <dbReference type="EC" id="6.3.2.17"/>
    </reaction>
</comment>
<dbReference type="InterPro" id="IPR001645">
    <property type="entry name" value="Folylpolyglutamate_synth"/>
</dbReference>
<dbReference type="InterPro" id="IPR004101">
    <property type="entry name" value="Mur_ligase_C"/>
</dbReference>
<evidence type="ECO:0000256" key="2">
    <source>
        <dbReference type="ARBA" id="ARBA00002714"/>
    </source>
</evidence>
<evidence type="ECO:0000256" key="15">
    <source>
        <dbReference type="ARBA" id="ARBA00030048"/>
    </source>
</evidence>
<dbReference type="EC" id="6.3.2.17" evidence="7"/>
<organism evidence="25 26">
    <name type="scientific">Candidatus Kutchimonas denitrificans</name>
    <dbReference type="NCBI Taxonomy" id="3056748"/>
    <lineage>
        <taxon>Bacteria</taxon>
        <taxon>Pseudomonadati</taxon>
        <taxon>Gemmatimonadota</taxon>
        <taxon>Gemmatimonadia</taxon>
        <taxon>Candidatus Palauibacterales</taxon>
        <taxon>Candidatus Palauibacteraceae</taxon>
        <taxon>Candidatus Kutchimonas</taxon>
    </lineage>
</organism>
<dbReference type="GO" id="GO:0005737">
    <property type="term" value="C:cytoplasm"/>
    <property type="evidence" value="ECO:0007669"/>
    <property type="project" value="TreeGrafter"/>
</dbReference>
<comment type="catalytic activity">
    <reaction evidence="21">
        <text>7,8-dihydropteroate + L-glutamate + ATP = 7,8-dihydrofolate + ADP + phosphate + H(+)</text>
        <dbReference type="Rhea" id="RHEA:23584"/>
        <dbReference type="ChEBI" id="CHEBI:15378"/>
        <dbReference type="ChEBI" id="CHEBI:17839"/>
        <dbReference type="ChEBI" id="CHEBI:29985"/>
        <dbReference type="ChEBI" id="CHEBI:30616"/>
        <dbReference type="ChEBI" id="CHEBI:43474"/>
        <dbReference type="ChEBI" id="CHEBI:57451"/>
        <dbReference type="ChEBI" id="CHEBI:456216"/>
        <dbReference type="EC" id="6.3.2.12"/>
    </reaction>
</comment>
<evidence type="ECO:0000256" key="3">
    <source>
        <dbReference type="ARBA" id="ARBA00004799"/>
    </source>
</evidence>
<evidence type="ECO:0000256" key="13">
    <source>
        <dbReference type="ARBA" id="ARBA00022842"/>
    </source>
</evidence>
<feature type="domain" description="Mur ligase central" evidence="24">
    <location>
        <begin position="51"/>
        <end position="272"/>
    </location>
</feature>
<evidence type="ECO:0000256" key="12">
    <source>
        <dbReference type="ARBA" id="ARBA00022840"/>
    </source>
</evidence>
<evidence type="ECO:0000313" key="26">
    <source>
        <dbReference type="Proteomes" id="UP000702544"/>
    </source>
</evidence>
<dbReference type="EMBL" id="JAACAK010000114">
    <property type="protein sequence ID" value="NIR76199.1"/>
    <property type="molecule type" value="Genomic_DNA"/>
</dbReference>
<sequence length="440" mass="46903">MSMTISAARSPELAELLGLQPTGVIRWGLGRTRTMLHAVGRPHMAFRSLHVGGTNGKGSVAAMLASVLGVAGRRVGLYTSPHLLDFRERIRIDGFPVDDALLSAAARRLRPEAEAVRGTFFETATALAFLCFAEAGVEFVVAEVGLGGRLDATNVLLPEIAAITNVAWDHADYLGNTLAAIAREKAGIVKPGVPLVLGRLDPEAGRVVRRHAEGVGAPLLQLGYDAAVRRIRIGREYTEFGYMGPDADRPIQLRCPLLGAHQAWNAGLAALALESLPNEYRPTADEIGLGVAGVRWPGRLQIERRRDRTWVLDVAHNLVAVEALAQSLTSLDLETPLALVVAILGDKPWPEMLPPLLALADISIFTVAPSSPSDRWWDAAAVAETVSTYPVEVIVDFEAALERAAEVAATVVVTGSNHTVGDAMKLLDIPVGLPGGRRAG</sequence>
<comment type="function">
    <text evidence="2">Functions in two distinct reactions of the de novo folate biosynthetic pathway. Catalyzes the addition of a glutamate residue to dihydropteroate (7,8-dihydropteroate or H2Pte) to form dihydrofolate (7,8-dihydrofolate monoglutamate or H2Pte-Glu). Also catalyzes successive additions of L-glutamate to tetrahydrofolate or 10-formyltetrahydrofolate or 5,10-methylenetetrahydrofolate, leading to folylpolyglutamate derivatives.</text>
</comment>
<dbReference type="Pfam" id="PF02875">
    <property type="entry name" value="Mur_ligase_C"/>
    <property type="match status" value="1"/>
</dbReference>
<dbReference type="GO" id="GO:0046872">
    <property type="term" value="F:metal ion binding"/>
    <property type="evidence" value="ECO:0007669"/>
    <property type="project" value="UniProtKB-KW"/>
</dbReference>
<protein>
    <recommendedName>
        <fullName evidence="8">Dihydrofolate synthase/folylpolyglutamate synthase</fullName>
        <ecNumber evidence="6">6.3.2.12</ecNumber>
        <ecNumber evidence="7">6.3.2.17</ecNumber>
    </recommendedName>
    <alternativeName>
        <fullName evidence="17">Folylpoly-gamma-glutamate synthetase-dihydrofolate synthetase</fullName>
    </alternativeName>
    <alternativeName>
        <fullName evidence="15">Folylpolyglutamate synthetase</fullName>
    </alternativeName>
    <alternativeName>
        <fullName evidence="16">Tetrahydrofolylpolyglutamate synthase</fullName>
    </alternativeName>
</protein>